<evidence type="ECO:0000256" key="7">
    <source>
        <dbReference type="ARBA" id="ARBA00023204"/>
    </source>
</evidence>
<dbReference type="PIRSF" id="PIRSF003128">
    <property type="entry name" value="RecN"/>
    <property type="match status" value="1"/>
</dbReference>
<evidence type="ECO:0000256" key="2">
    <source>
        <dbReference type="ARBA" id="ARBA00009441"/>
    </source>
</evidence>
<dbReference type="RefSeq" id="WP_073398999.1">
    <property type="nucleotide sequence ID" value="NZ_FQTV01000002.1"/>
</dbReference>
<dbReference type="Proteomes" id="UP000184509">
    <property type="component" value="Unassembled WGS sequence"/>
</dbReference>
<protein>
    <recommendedName>
        <fullName evidence="3 9">DNA repair protein RecN</fullName>
    </recommendedName>
    <alternativeName>
        <fullName evidence="8 9">Recombination protein N</fullName>
    </alternativeName>
</protein>
<keyword evidence="5 9" id="KW-0227">DNA damage</keyword>
<dbReference type="NCBIfam" id="TIGR00634">
    <property type="entry name" value="recN"/>
    <property type="match status" value="1"/>
</dbReference>
<dbReference type="SUPFAM" id="SSF52540">
    <property type="entry name" value="P-loop containing nucleoside triphosphate hydrolases"/>
    <property type="match status" value="1"/>
</dbReference>
<feature type="coiled-coil region" evidence="10">
    <location>
        <begin position="149"/>
        <end position="176"/>
    </location>
</feature>
<dbReference type="STRING" id="1297750.SAMN05444405_102194"/>
<sequence>MLQSISIQNYALIDTLDITFDKGFSVITGETGAGKSIILGAIGLLLGQRADVKAIKNGASKCVIEAHFNISSYQMKAFFEENELEYDSNECILRRELQSSGKSRAFINDSPAPLTLMKELGEQLIDVHSQHQNLLLSKEDFQLNVLDALANDEKELSNYKEAYHNYRKVVEELDKLIALEEQSKADEDYVRFQLDQFDEAKLVEGEDAELEKEEELLSHAEEIKEALFSADQLLYEDEGGLLSNMKRVSGILRSLKERYNTAGELYDRIEGLSIELKEVARDLTREEDNITVDPARLEFVNERLNLIYSLEKKHHVSTLEELIKVQEDFRARLNAISSFEEQIEALQKQKDELLDKVKKAMSLLTDKRTKAAKKVEHEMQSKLIPLGMPNVRFQVQITPKTNFDASGGDNVGFLFSANKNATLQTISSVASGGEIARVMLSIKAMIAGATQLPTIIFDEIDTGVSGEIADKMAEIMKEMGQCMQVLSITHLPQIAAKGKVHYKVYKQDNETSTSSNIRRLEQEERIDEIAHMLSGATLTEAAMNNAKELLKQHGKK</sequence>
<gene>
    <name evidence="12" type="ORF">SAMN05444405_102194</name>
</gene>
<keyword evidence="10" id="KW-0175">Coiled coil</keyword>
<dbReference type="GO" id="GO:0009432">
    <property type="term" value="P:SOS response"/>
    <property type="evidence" value="ECO:0007669"/>
    <property type="project" value="TreeGrafter"/>
</dbReference>
<proteinExistence type="inferred from homology"/>
<evidence type="ECO:0000256" key="9">
    <source>
        <dbReference type="PIRNR" id="PIRNR003128"/>
    </source>
</evidence>
<dbReference type="Pfam" id="PF02463">
    <property type="entry name" value="SMC_N"/>
    <property type="match status" value="1"/>
</dbReference>
<dbReference type="PANTHER" id="PTHR11059:SF0">
    <property type="entry name" value="DNA REPAIR PROTEIN RECN"/>
    <property type="match status" value="1"/>
</dbReference>
<dbReference type="OrthoDB" id="9806954at2"/>
<evidence type="ECO:0000259" key="11">
    <source>
        <dbReference type="Pfam" id="PF02463"/>
    </source>
</evidence>
<evidence type="ECO:0000256" key="5">
    <source>
        <dbReference type="ARBA" id="ARBA00022763"/>
    </source>
</evidence>
<organism evidence="12 13">
    <name type="scientific">Bacteroides luti</name>
    <dbReference type="NCBI Taxonomy" id="1297750"/>
    <lineage>
        <taxon>Bacteria</taxon>
        <taxon>Pseudomonadati</taxon>
        <taxon>Bacteroidota</taxon>
        <taxon>Bacteroidia</taxon>
        <taxon>Bacteroidales</taxon>
        <taxon>Bacteroidaceae</taxon>
        <taxon>Bacteroides</taxon>
    </lineage>
</organism>
<dbReference type="GO" id="GO:0006310">
    <property type="term" value="P:DNA recombination"/>
    <property type="evidence" value="ECO:0007669"/>
    <property type="project" value="InterPro"/>
</dbReference>
<evidence type="ECO:0000256" key="1">
    <source>
        <dbReference type="ARBA" id="ARBA00003618"/>
    </source>
</evidence>
<evidence type="ECO:0000313" key="12">
    <source>
        <dbReference type="EMBL" id="SHE61566.1"/>
    </source>
</evidence>
<evidence type="ECO:0000256" key="8">
    <source>
        <dbReference type="ARBA" id="ARBA00033408"/>
    </source>
</evidence>
<feature type="coiled-coil region" evidence="10">
    <location>
        <begin position="336"/>
        <end position="363"/>
    </location>
</feature>
<keyword evidence="6" id="KW-0067">ATP-binding</keyword>
<dbReference type="FunFam" id="3.40.50.300:FF:000319">
    <property type="entry name" value="DNA repair protein RecN"/>
    <property type="match status" value="1"/>
</dbReference>
<dbReference type="AlphaFoldDB" id="A0A1M4UXX5"/>
<reference evidence="13" key="1">
    <citation type="submission" date="2016-11" db="EMBL/GenBank/DDBJ databases">
        <authorList>
            <person name="Varghese N."/>
            <person name="Submissions S."/>
        </authorList>
    </citation>
    <scope>NUCLEOTIDE SEQUENCE [LARGE SCALE GENOMIC DNA]</scope>
    <source>
        <strain evidence="13">DSM 26991</strain>
    </source>
</reference>
<dbReference type="PANTHER" id="PTHR11059">
    <property type="entry name" value="DNA REPAIR PROTEIN RECN"/>
    <property type="match status" value="1"/>
</dbReference>
<evidence type="ECO:0000256" key="4">
    <source>
        <dbReference type="ARBA" id="ARBA00022741"/>
    </source>
</evidence>
<dbReference type="Gene3D" id="3.40.50.300">
    <property type="entry name" value="P-loop containing nucleotide triphosphate hydrolases"/>
    <property type="match status" value="2"/>
</dbReference>
<evidence type="ECO:0000256" key="10">
    <source>
        <dbReference type="SAM" id="Coils"/>
    </source>
</evidence>
<evidence type="ECO:0000256" key="3">
    <source>
        <dbReference type="ARBA" id="ARBA00021315"/>
    </source>
</evidence>
<feature type="domain" description="RecF/RecN/SMC N-terminal" evidence="11">
    <location>
        <begin position="2"/>
        <end position="512"/>
    </location>
</feature>
<evidence type="ECO:0000256" key="6">
    <source>
        <dbReference type="ARBA" id="ARBA00022840"/>
    </source>
</evidence>
<dbReference type="GO" id="GO:0006281">
    <property type="term" value="P:DNA repair"/>
    <property type="evidence" value="ECO:0007669"/>
    <property type="project" value="UniProtKB-KW"/>
</dbReference>
<comment type="function">
    <text evidence="1 9">May be involved in recombinational repair of damaged DNA.</text>
</comment>
<keyword evidence="4" id="KW-0547">Nucleotide-binding</keyword>
<accession>A0A1M4UXX5</accession>
<name>A0A1M4UXX5_9BACE</name>
<dbReference type="CDD" id="cd03241">
    <property type="entry name" value="ABC_RecN"/>
    <property type="match status" value="2"/>
</dbReference>
<comment type="similarity">
    <text evidence="2 9">Belongs to the RecN family.</text>
</comment>
<dbReference type="InterPro" id="IPR027417">
    <property type="entry name" value="P-loop_NTPase"/>
</dbReference>
<keyword evidence="13" id="KW-1185">Reference proteome</keyword>
<evidence type="ECO:0000313" key="13">
    <source>
        <dbReference type="Proteomes" id="UP000184509"/>
    </source>
</evidence>
<dbReference type="InterPro" id="IPR003395">
    <property type="entry name" value="RecF/RecN/SMC_N"/>
</dbReference>
<dbReference type="GO" id="GO:0005524">
    <property type="term" value="F:ATP binding"/>
    <property type="evidence" value="ECO:0007669"/>
    <property type="project" value="UniProtKB-KW"/>
</dbReference>
<dbReference type="InterPro" id="IPR004604">
    <property type="entry name" value="DNA_recomb/repair_RecN"/>
</dbReference>
<dbReference type="GO" id="GO:0043590">
    <property type="term" value="C:bacterial nucleoid"/>
    <property type="evidence" value="ECO:0007669"/>
    <property type="project" value="TreeGrafter"/>
</dbReference>
<dbReference type="EMBL" id="FQTV01000002">
    <property type="protein sequence ID" value="SHE61566.1"/>
    <property type="molecule type" value="Genomic_DNA"/>
</dbReference>
<keyword evidence="7 9" id="KW-0234">DNA repair</keyword>